<proteinExistence type="predicted"/>
<evidence type="ECO:0000313" key="1">
    <source>
        <dbReference type="EMBL" id="MWC00332.1"/>
    </source>
</evidence>
<evidence type="ECO:0000313" key="2">
    <source>
        <dbReference type="Proteomes" id="UP000438182"/>
    </source>
</evidence>
<comment type="caution">
    <text evidence="1">The sequence shown here is derived from an EMBL/GenBank/DDBJ whole genome shotgun (WGS) entry which is preliminary data.</text>
</comment>
<dbReference type="RefSeq" id="WP_160426968.1">
    <property type="nucleotide sequence ID" value="NZ_WSTA01000125.1"/>
</dbReference>
<sequence length="212" mass="23960">MRWKRPFRSDPWPHDMRITVEDRPQALLELLWLREAYGLEPHADDLPPLLHVPPMPAEQGVAESVRSRWAQAWPVIWQDVAEHAGTPDDPAIFDRLVETENGSPERASLLRRLVGPSWADEFGRDAFEDASYRSWNQLGSGGFQAANRAVEDDPERRNLDALVPAWRAGLTKIVTIPCQGEHDRRLGASGLLVTDETRADHAAYRRALTGFV</sequence>
<dbReference type="Proteomes" id="UP000438182">
    <property type="component" value="Unassembled WGS sequence"/>
</dbReference>
<organism evidence="1 2">
    <name type="scientific">Agromyces seonyuensis</name>
    <dbReference type="NCBI Taxonomy" id="2662446"/>
    <lineage>
        <taxon>Bacteria</taxon>
        <taxon>Bacillati</taxon>
        <taxon>Actinomycetota</taxon>
        <taxon>Actinomycetes</taxon>
        <taxon>Micrococcales</taxon>
        <taxon>Microbacteriaceae</taxon>
        <taxon>Agromyces</taxon>
    </lineage>
</organism>
<keyword evidence="2" id="KW-1185">Reference proteome</keyword>
<protein>
    <submittedName>
        <fullName evidence="1">Uncharacterized protein</fullName>
    </submittedName>
</protein>
<reference evidence="1 2" key="1">
    <citation type="submission" date="2019-12" db="EMBL/GenBank/DDBJ databases">
        <authorList>
            <person name="Kim Y.S."/>
        </authorList>
    </citation>
    <scope>NUCLEOTIDE SEQUENCE [LARGE SCALE GENOMIC DNA]</scope>
    <source>
        <strain evidence="1 2">MMS17-SY077</strain>
    </source>
</reference>
<name>A0A6I4P1R2_9MICO</name>
<dbReference type="EMBL" id="WSTA01000125">
    <property type="protein sequence ID" value="MWC00332.1"/>
    <property type="molecule type" value="Genomic_DNA"/>
</dbReference>
<accession>A0A6I4P1R2</accession>
<gene>
    <name evidence="1" type="ORF">GB864_17460</name>
</gene>
<dbReference type="AlphaFoldDB" id="A0A6I4P1R2"/>